<feature type="transmembrane region" description="Helical" evidence="1">
    <location>
        <begin position="12"/>
        <end position="37"/>
    </location>
</feature>
<keyword evidence="1" id="KW-0472">Membrane</keyword>
<dbReference type="Proteomes" id="UP000032234">
    <property type="component" value="Chromosome"/>
</dbReference>
<keyword evidence="1" id="KW-0812">Transmembrane</keyword>
<name>A0A0C5G168_9ACTN</name>
<accession>A0A0C5G168</accession>
<organism evidence="2 3">
    <name type="scientific">Streptomyces cyaneogriseus subsp. noncyanogenus</name>
    <dbReference type="NCBI Taxonomy" id="477245"/>
    <lineage>
        <taxon>Bacteria</taxon>
        <taxon>Bacillati</taxon>
        <taxon>Actinomycetota</taxon>
        <taxon>Actinomycetes</taxon>
        <taxon>Kitasatosporales</taxon>
        <taxon>Streptomycetaceae</taxon>
        <taxon>Streptomyces</taxon>
    </lineage>
</organism>
<reference evidence="2 3" key="1">
    <citation type="submission" date="2015-02" db="EMBL/GenBank/DDBJ databases">
        <title>Genome sequence of thermotolerant Streptomyces cyaneogriseus subsp. Noncyanogenus NMWT1, the producer of nematocidal antibiotics nemadectin.</title>
        <authorList>
            <person name="Wang H."/>
            <person name="Li C."/>
            <person name="Xiang W."/>
            <person name="Wang X."/>
        </authorList>
    </citation>
    <scope>NUCLEOTIDE SEQUENCE [LARGE SCALE GENOMIC DNA]</scope>
    <source>
        <strain evidence="2 3">NMWT 1</strain>
    </source>
</reference>
<keyword evidence="3" id="KW-1185">Reference proteome</keyword>
<dbReference type="EMBL" id="CP010849">
    <property type="protein sequence ID" value="AJP06012.1"/>
    <property type="molecule type" value="Genomic_DNA"/>
</dbReference>
<protein>
    <submittedName>
        <fullName evidence="2">Uncharacterized protein</fullName>
    </submittedName>
</protein>
<evidence type="ECO:0000313" key="2">
    <source>
        <dbReference type="EMBL" id="AJP06012.1"/>
    </source>
</evidence>
<dbReference type="KEGG" id="scw:TU94_32285"/>
<dbReference type="AlphaFoldDB" id="A0A0C5G168"/>
<keyword evidence="1" id="KW-1133">Transmembrane helix</keyword>
<sequence>MLQQIHTLNENVYRFLALYQALATAVVGATLALFVGYKSWGLDAATARSGMIALMSLNTVIAGFSVMLIIIGVISWIDYRQEECELTDKIVHPGFRARPKLWNLFRWYETYIVAFIVTSTAFAWLGTVRLLLPTVK</sequence>
<gene>
    <name evidence="2" type="ORF">TU94_32285</name>
</gene>
<feature type="transmembrane region" description="Helical" evidence="1">
    <location>
        <begin position="111"/>
        <end position="132"/>
    </location>
</feature>
<feature type="transmembrane region" description="Helical" evidence="1">
    <location>
        <begin position="49"/>
        <end position="77"/>
    </location>
</feature>
<dbReference type="HOGENOM" id="CLU_1739441_0_0_11"/>
<dbReference type="PATRIC" id="fig|477245.3.peg.6881"/>
<evidence type="ECO:0000256" key="1">
    <source>
        <dbReference type="SAM" id="Phobius"/>
    </source>
</evidence>
<evidence type="ECO:0000313" key="3">
    <source>
        <dbReference type="Proteomes" id="UP000032234"/>
    </source>
</evidence>
<proteinExistence type="predicted"/>